<dbReference type="EMBL" id="MT142181">
    <property type="protein sequence ID" value="QJA75717.1"/>
    <property type="molecule type" value="Genomic_DNA"/>
</dbReference>
<evidence type="ECO:0000313" key="1">
    <source>
        <dbReference type="EMBL" id="QJA75717.1"/>
    </source>
</evidence>
<dbReference type="AlphaFoldDB" id="A0A6M3K4B5"/>
<proteinExistence type="predicted"/>
<name>A0A6M3K4B5_9ZZZZ</name>
<gene>
    <name evidence="1" type="ORF">MM415A01719_0003</name>
</gene>
<accession>A0A6M3K4B5</accession>
<reference evidence="1" key="1">
    <citation type="submission" date="2020-03" db="EMBL/GenBank/DDBJ databases">
        <title>The deep terrestrial virosphere.</title>
        <authorList>
            <person name="Holmfeldt K."/>
            <person name="Nilsson E."/>
            <person name="Simone D."/>
            <person name="Lopez-Fernandez M."/>
            <person name="Wu X."/>
            <person name="de Brujin I."/>
            <person name="Lundin D."/>
            <person name="Andersson A."/>
            <person name="Bertilsson S."/>
            <person name="Dopson M."/>
        </authorList>
    </citation>
    <scope>NUCLEOTIDE SEQUENCE</scope>
    <source>
        <strain evidence="1">MM415A01719</strain>
    </source>
</reference>
<organism evidence="1">
    <name type="scientific">viral metagenome</name>
    <dbReference type="NCBI Taxonomy" id="1070528"/>
    <lineage>
        <taxon>unclassified sequences</taxon>
        <taxon>metagenomes</taxon>
        <taxon>organismal metagenomes</taxon>
    </lineage>
</organism>
<protein>
    <submittedName>
        <fullName evidence="1">Uncharacterized protein</fullName>
    </submittedName>
</protein>
<sequence length="174" mass="20397">MEISKSDFKEVMNLEFDEKDEVPFKTLNIYDFIKSGNNLDEDLERSHAYYSFCTILAAEIDFVADTKSYMLDLWAAKKWAKLKASVRKKYTDNDAKRKIEGSIHYLRERIDISRLRKLARQIGFGGGRAIDMKANNLRQMIYREHRALTGNFNIKDVDIERDASVSKFIKNRLK</sequence>